<name>A0A3Q1GBC7_9TELE</name>
<dbReference type="STRING" id="80966.ENSAPOP00000024917"/>
<protein>
    <recommendedName>
        <fullName evidence="2">CCHC-type domain-containing protein</fullName>
    </recommendedName>
</protein>
<keyword evidence="1" id="KW-0479">Metal-binding</keyword>
<dbReference type="Gene3D" id="4.10.60.10">
    <property type="entry name" value="Zinc finger, CCHC-type"/>
    <property type="match status" value="1"/>
</dbReference>
<dbReference type="GO" id="GO:0003676">
    <property type="term" value="F:nucleic acid binding"/>
    <property type="evidence" value="ECO:0007669"/>
    <property type="project" value="InterPro"/>
</dbReference>
<dbReference type="SUPFAM" id="SSF57756">
    <property type="entry name" value="Retrovirus zinc finger-like domains"/>
    <property type="match status" value="1"/>
</dbReference>
<dbReference type="InterPro" id="IPR001878">
    <property type="entry name" value="Znf_CCHC"/>
</dbReference>
<keyword evidence="4" id="KW-1185">Reference proteome</keyword>
<dbReference type="AlphaFoldDB" id="A0A3Q1GBC7"/>
<evidence type="ECO:0000256" key="1">
    <source>
        <dbReference type="PROSITE-ProRule" id="PRU00047"/>
    </source>
</evidence>
<proteinExistence type="predicted"/>
<dbReference type="InParanoid" id="A0A3Q1GBC7"/>
<keyword evidence="1" id="KW-0863">Zinc-finger</keyword>
<evidence type="ECO:0000259" key="2">
    <source>
        <dbReference type="PROSITE" id="PS50158"/>
    </source>
</evidence>
<dbReference type="PROSITE" id="PS50158">
    <property type="entry name" value="ZF_CCHC"/>
    <property type="match status" value="1"/>
</dbReference>
<dbReference type="GO" id="GO:0008270">
    <property type="term" value="F:zinc ion binding"/>
    <property type="evidence" value="ECO:0007669"/>
    <property type="project" value="UniProtKB-KW"/>
</dbReference>
<keyword evidence="1" id="KW-0862">Zinc</keyword>
<evidence type="ECO:0000313" key="4">
    <source>
        <dbReference type="Proteomes" id="UP000257200"/>
    </source>
</evidence>
<sequence>APRHRLFHHWSPVSAISPTTPPKILQAVASQGALLGQHSQTLRDLTNLNQEISTQLNTLTDQINSVAITVNSSPPIAREPYVPTPERYRGDQGTCRAFLMQASLVFELRPLTYSTDKSAVWAAQNPICNSYLEFVKEMKRVFDHPLGRAHLSEEEKAQRRRRNACLYCGEVGHYTADCPAKPDYW</sequence>
<reference evidence="3" key="2">
    <citation type="submission" date="2025-09" db="UniProtKB">
        <authorList>
            <consortium name="Ensembl"/>
        </authorList>
    </citation>
    <scope>IDENTIFICATION</scope>
</reference>
<dbReference type="Ensembl" id="ENSAPOT00000007529.1">
    <property type="protein sequence ID" value="ENSAPOP00000024917.1"/>
    <property type="gene ID" value="ENSAPOG00000007734.1"/>
</dbReference>
<dbReference type="GeneTree" id="ENSGT01010000222920"/>
<evidence type="ECO:0000313" key="3">
    <source>
        <dbReference type="Ensembl" id="ENSAPOP00000024917.1"/>
    </source>
</evidence>
<dbReference type="SMART" id="SM00343">
    <property type="entry name" value="ZnF_C2HC"/>
    <property type="match status" value="1"/>
</dbReference>
<feature type="domain" description="CCHC-type" evidence="2">
    <location>
        <begin position="165"/>
        <end position="179"/>
    </location>
</feature>
<dbReference type="InterPro" id="IPR036875">
    <property type="entry name" value="Znf_CCHC_sf"/>
</dbReference>
<dbReference type="Proteomes" id="UP000257200">
    <property type="component" value="Unplaced"/>
</dbReference>
<reference evidence="3" key="1">
    <citation type="submission" date="2025-08" db="UniProtKB">
        <authorList>
            <consortium name="Ensembl"/>
        </authorList>
    </citation>
    <scope>IDENTIFICATION</scope>
</reference>
<accession>A0A3Q1GBC7</accession>
<organism evidence="3 4">
    <name type="scientific">Acanthochromis polyacanthus</name>
    <name type="common">spiny chromis</name>
    <dbReference type="NCBI Taxonomy" id="80966"/>
    <lineage>
        <taxon>Eukaryota</taxon>
        <taxon>Metazoa</taxon>
        <taxon>Chordata</taxon>
        <taxon>Craniata</taxon>
        <taxon>Vertebrata</taxon>
        <taxon>Euteleostomi</taxon>
        <taxon>Actinopterygii</taxon>
        <taxon>Neopterygii</taxon>
        <taxon>Teleostei</taxon>
        <taxon>Neoteleostei</taxon>
        <taxon>Acanthomorphata</taxon>
        <taxon>Ovalentaria</taxon>
        <taxon>Pomacentridae</taxon>
        <taxon>Acanthochromis</taxon>
    </lineage>
</organism>